<comment type="caution">
    <text evidence="2">The sequence shown here is derived from an EMBL/GenBank/DDBJ whole genome shotgun (WGS) entry which is preliminary data.</text>
</comment>
<evidence type="ECO:0000313" key="3">
    <source>
        <dbReference type="Proteomes" id="UP000274907"/>
    </source>
</evidence>
<dbReference type="AlphaFoldDB" id="A0A3S0BH03"/>
<dbReference type="InterPro" id="IPR041581">
    <property type="entry name" value="Glyoxalase_6"/>
</dbReference>
<sequence>MMTARTGATAVGLTVLQVPDTEKMTQFYRLFFAAEPQGGAAPEVTVLRFPSGGHLAFAATPDPTRGSSVRISLTVPDIGTREQILAHLAAEGHTASDGAVLDPAGNTVDILVRTTELPAGRARVIAGTTHRFSAAARCRSLLDPTPEPSAERPKPPWEQFVDWFQRTGLQVTGSVLDVDKLIP</sequence>
<feature type="domain" description="Glyoxalase-like" evidence="1">
    <location>
        <begin position="15"/>
        <end position="110"/>
    </location>
</feature>
<keyword evidence="3" id="KW-1185">Reference proteome</keyword>
<dbReference type="Pfam" id="PF18029">
    <property type="entry name" value="Glyoxalase_6"/>
    <property type="match status" value="1"/>
</dbReference>
<gene>
    <name evidence="2" type="ORF">EAH68_09450</name>
</gene>
<evidence type="ECO:0000313" key="2">
    <source>
        <dbReference type="EMBL" id="RSZ62359.1"/>
    </source>
</evidence>
<evidence type="ECO:0000259" key="1">
    <source>
        <dbReference type="Pfam" id="PF18029"/>
    </source>
</evidence>
<proteinExistence type="predicted"/>
<dbReference type="InterPro" id="IPR029068">
    <property type="entry name" value="Glyas_Bleomycin-R_OHBP_Dase"/>
</dbReference>
<dbReference type="EMBL" id="RXHJ01000011">
    <property type="protein sequence ID" value="RSZ62359.1"/>
    <property type="molecule type" value="Genomic_DNA"/>
</dbReference>
<dbReference type="OrthoDB" id="1645442at2"/>
<organism evidence="2 3">
    <name type="scientific">Corynebacterium hylobatis</name>
    <dbReference type="NCBI Taxonomy" id="1859290"/>
    <lineage>
        <taxon>Bacteria</taxon>
        <taxon>Bacillati</taxon>
        <taxon>Actinomycetota</taxon>
        <taxon>Actinomycetes</taxon>
        <taxon>Mycobacteriales</taxon>
        <taxon>Corynebacteriaceae</taxon>
        <taxon>Corynebacterium</taxon>
    </lineage>
</organism>
<accession>A0A3S0BH03</accession>
<dbReference type="CDD" id="cd06587">
    <property type="entry name" value="VOC"/>
    <property type="match status" value="1"/>
</dbReference>
<reference evidence="2 3" key="1">
    <citation type="submission" date="2018-12" db="EMBL/GenBank/DDBJ databases">
        <title>YIM 101343 draft genome.</title>
        <authorList>
            <person name="Chen X."/>
        </authorList>
    </citation>
    <scope>NUCLEOTIDE SEQUENCE [LARGE SCALE GENOMIC DNA]</scope>
    <source>
        <strain evidence="2 3">YIM 101343</strain>
    </source>
</reference>
<dbReference type="RefSeq" id="WP_126121088.1">
    <property type="nucleotide sequence ID" value="NZ_RXHJ01000011.1"/>
</dbReference>
<dbReference type="Proteomes" id="UP000274907">
    <property type="component" value="Unassembled WGS sequence"/>
</dbReference>
<name>A0A3S0BH03_9CORY</name>
<protein>
    <submittedName>
        <fullName evidence="2">VOC family protein</fullName>
    </submittedName>
</protein>
<dbReference type="SUPFAM" id="SSF54593">
    <property type="entry name" value="Glyoxalase/Bleomycin resistance protein/Dihydroxybiphenyl dioxygenase"/>
    <property type="match status" value="1"/>
</dbReference>
<dbReference type="Gene3D" id="3.10.180.10">
    <property type="entry name" value="2,3-Dihydroxybiphenyl 1,2-Dioxygenase, domain 1"/>
    <property type="match status" value="1"/>
</dbReference>